<dbReference type="STRING" id="1794912.AXX12_14090"/>
<evidence type="ECO:0000256" key="4">
    <source>
        <dbReference type="PIRSR" id="PIRSR000303-1"/>
    </source>
</evidence>
<proteinExistence type="inferred from homology"/>
<organism evidence="7 8">
    <name type="scientific">Anaerosporomusa subterranea</name>
    <dbReference type="NCBI Taxonomy" id="1794912"/>
    <lineage>
        <taxon>Bacteria</taxon>
        <taxon>Bacillati</taxon>
        <taxon>Bacillota</taxon>
        <taxon>Negativicutes</taxon>
        <taxon>Acetonemataceae</taxon>
        <taxon>Anaerosporomusa</taxon>
    </lineage>
</organism>
<dbReference type="PRINTS" id="PR01011">
    <property type="entry name" value="GLUTPROXDASE"/>
</dbReference>
<dbReference type="SUPFAM" id="SSF52833">
    <property type="entry name" value="Thioredoxin-like"/>
    <property type="match status" value="1"/>
</dbReference>
<evidence type="ECO:0000256" key="2">
    <source>
        <dbReference type="ARBA" id="ARBA00022559"/>
    </source>
</evidence>
<evidence type="ECO:0000313" key="8">
    <source>
        <dbReference type="Proteomes" id="UP000076268"/>
    </source>
</evidence>
<comment type="caution">
    <text evidence="7">The sequence shown here is derived from an EMBL/GenBank/DDBJ whole genome shotgun (WGS) entry which is preliminary data.</text>
</comment>
<dbReference type="Gene3D" id="3.40.30.10">
    <property type="entry name" value="Glutaredoxin"/>
    <property type="match status" value="1"/>
</dbReference>
<dbReference type="InterPro" id="IPR013766">
    <property type="entry name" value="Thioredoxin_domain"/>
</dbReference>
<sequence length="181" mass="20631">MSIYDYEVSTIDGKEVSLADYKGKVLIIVNTASKCGFTPQYEELQKLYNAYADRGLEILGFPSNQFAEQEPGSNAEVQQFCQINYGVSFPMFEKTEVRGKNAHPLFVYLTDKAPFKGFDSSHPIGGKLQEILKEKFPELLEGDSIKWNFTKFLINRQGEVVGRYEPTTSPMEMKNEIEKFL</sequence>
<gene>
    <name evidence="7" type="ORF">AXX12_14090</name>
</gene>
<dbReference type="Pfam" id="PF00255">
    <property type="entry name" value="GSHPx"/>
    <property type="match status" value="1"/>
</dbReference>
<feature type="domain" description="Thioredoxin" evidence="6">
    <location>
        <begin position="1"/>
        <end position="181"/>
    </location>
</feature>
<dbReference type="OrthoDB" id="9809733at2"/>
<dbReference type="PROSITE" id="PS51355">
    <property type="entry name" value="GLUTATHIONE_PEROXID_3"/>
    <property type="match status" value="1"/>
</dbReference>
<accession>A0A154BMT1</accession>
<evidence type="ECO:0000256" key="3">
    <source>
        <dbReference type="ARBA" id="ARBA00023002"/>
    </source>
</evidence>
<dbReference type="FunFam" id="3.40.30.10:FF:000010">
    <property type="entry name" value="Glutathione peroxidase"/>
    <property type="match status" value="1"/>
</dbReference>
<keyword evidence="8" id="KW-1185">Reference proteome</keyword>
<feature type="active site" evidence="4">
    <location>
        <position position="35"/>
    </location>
</feature>
<dbReference type="InterPro" id="IPR029760">
    <property type="entry name" value="GPX_CS"/>
</dbReference>
<dbReference type="PROSITE" id="PS00460">
    <property type="entry name" value="GLUTATHIONE_PEROXID_1"/>
    <property type="match status" value="1"/>
</dbReference>
<evidence type="ECO:0000259" key="6">
    <source>
        <dbReference type="PROSITE" id="PS51352"/>
    </source>
</evidence>
<dbReference type="PROSITE" id="PS51352">
    <property type="entry name" value="THIOREDOXIN_2"/>
    <property type="match status" value="1"/>
</dbReference>
<dbReference type="InterPro" id="IPR029759">
    <property type="entry name" value="GPX_AS"/>
</dbReference>
<dbReference type="GO" id="GO:0004601">
    <property type="term" value="F:peroxidase activity"/>
    <property type="evidence" value="ECO:0007669"/>
    <property type="project" value="UniProtKB-KW"/>
</dbReference>
<dbReference type="GO" id="GO:0034599">
    <property type="term" value="P:cellular response to oxidative stress"/>
    <property type="evidence" value="ECO:0007669"/>
    <property type="project" value="TreeGrafter"/>
</dbReference>
<dbReference type="PANTHER" id="PTHR11592">
    <property type="entry name" value="GLUTATHIONE PEROXIDASE"/>
    <property type="match status" value="1"/>
</dbReference>
<name>A0A154BMT1_ANASB</name>
<dbReference type="PIRSF" id="PIRSF000303">
    <property type="entry name" value="Glutathion_perox"/>
    <property type="match status" value="1"/>
</dbReference>
<evidence type="ECO:0000256" key="5">
    <source>
        <dbReference type="RuleBase" id="RU000499"/>
    </source>
</evidence>
<dbReference type="EMBL" id="LSGP01000025">
    <property type="protein sequence ID" value="KYZ75284.1"/>
    <property type="molecule type" value="Genomic_DNA"/>
</dbReference>
<reference evidence="7 8" key="1">
    <citation type="submission" date="2016-02" db="EMBL/GenBank/DDBJ databases">
        <title>Anaerosporomusa subterraneum gen. nov., sp. nov., a spore-forming obligate anaerobe isolated from saprolite.</title>
        <authorList>
            <person name="Choi J.K."/>
            <person name="Shah M."/>
            <person name="Yee N."/>
        </authorList>
    </citation>
    <scope>NUCLEOTIDE SEQUENCE [LARGE SCALE GENOMIC DNA]</scope>
    <source>
        <strain evidence="7 8">RU4</strain>
    </source>
</reference>
<dbReference type="PROSITE" id="PS00763">
    <property type="entry name" value="GLUTATHIONE_PEROXID_2"/>
    <property type="match status" value="1"/>
</dbReference>
<comment type="similarity">
    <text evidence="1 5">Belongs to the glutathione peroxidase family.</text>
</comment>
<dbReference type="Proteomes" id="UP000076268">
    <property type="component" value="Unassembled WGS sequence"/>
</dbReference>
<dbReference type="PANTHER" id="PTHR11592:SF78">
    <property type="entry name" value="GLUTATHIONE PEROXIDASE"/>
    <property type="match status" value="1"/>
</dbReference>
<dbReference type="AlphaFoldDB" id="A0A154BMT1"/>
<keyword evidence="3 5" id="KW-0560">Oxidoreductase</keyword>
<evidence type="ECO:0000256" key="1">
    <source>
        <dbReference type="ARBA" id="ARBA00006926"/>
    </source>
</evidence>
<protein>
    <recommendedName>
        <fullName evidence="5">Glutathione peroxidase</fullName>
    </recommendedName>
</protein>
<evidence type="ECO:0000313" key="7">
    <source>
        <dbReference type="EMBL" id="KYZ75284.1"/>
    </source>
</evidence>
<dbReference type="RefSeq" id="WP_066244933.1">
    <property type="nucleotide sequence ID" value="NZ_LSGP01000025.1"/>
</dbReference>
<keyword evidence="2 5" id="KW-0575">Peroxidase</keyword>
<dbReference type="CDD" id="cd00340">
    <property type="entry name" value="GSH_Peroxidase"/>
    <property type="match status" value="1"/>
</dbReference>
<dbReference type="InterPro" id="IPR036249">
    <property type="entry name" value="Thioredoxin-like_sf"/>
</dbReference>
<dbReference type="InterPro" id="IPR000889">
    <property type="entry name" value="Glutathione_peroxidase"/>
</dbReference>